<dbReference type="CDD" id="cd03025">
    <property type="entry name" value="DsbA_FrnE_like"/>
    <property type="match status" value="1"/>
</dbReference>
<keyword evidence="2" id="KW-1185">Reference proteome</keyword>
<dbReference type="Pfam" id="PF13743">
    <property type="entry name" value="Thioredoxin_5"/>
    <property type="match status" value="1"/>
</dbReference>
<dbReference type="AlphaFoldDB" id="A0A8J3AIE9"/>
<dbReference type="PANTHER" id="PTHR13887">
    <property type="entry name" value="GLUTATHIONE S-TRANSFERASE KAPPA"/>
    <property type="match status" value="1"/>
</dbReference>
<dbReference type="OrthoDB" id="9813770at2"/>
<proteinExistence type="predicted"/>
<gene>
    <name evidence="1" type="ORF">GCM10007380_25530</name>
</gene>
<dbReference type="PANTHER" id="PTHR13887:SF47">
    <property type="entry name" value="CLPXP ADAPTER PROTEIN SPXH"/>
    <property type="match status" value="1"/>
</dbReference>
<dbReference type="EMBL" id="BMHB01000001">
    <property type="protein sequence ID" value="GGI14953.1"/>
    <property type="molecule type" value="Genomic_DNA"/>
</dbReference>
<organism evidence="1 2">
    <name type="scientific">Gottfriedia solisilvae</name>
    <dbReference type="NCBI Taxonomy" id="1516104"/>
    <lineage>
        <taxon>Bacteria</taxon>
        <taxon>Bacillati</taxon>
        <taxon>Bacillota</taxon>
        <taxon>Bacilli</taxon>
        <taxon>Bacillales</taxon>
        <taxon>Bacillaceae</taxon>
        <taxon>Gottfriedia</taxon>
    </lineage>
</organism>
<dbReference type="InterPro" id="IPR036249">
    <property type="entry name" value="Thioredoxin-like_sf"/>
</dbReference>
<dbReference type="RefSeq" id="WP_158093253.1">
    <property type="nucleotide sequence ID" value="NZ_BMHB01000001.1"/>
</dbReference>
<protein>
    <submittedName>
        <fullName evidence="1">UPF0413 Protein</fullName>
    </submittedName>
</protein>
<reference evidence="2" key="1">
    <citation type="journal article" date="2019" name="Int. J. Syst. Evol. Microbiol.">
        <title>The Global Catalogue of Microorganisms (GCM) 10K type strain sequencing project: providing services to taxonomists for standard genome sequencing and annotation.</title>
        <authorList>
            <consortium name="The Broad Institute Genomics Platform"/>
            <consortium name="The Broad Institute Genome Sequencing Center for Infectious Disease"/>
            <person name="Wu L."/>
            <person name="Ma J."/>
        </authorList>
    </citation>
    <scope>NUCLEOTIDE SEQUENCE [LARGE SCALE GENOMIC DNA]</scope>
    <source>
        <strain evidence="2">CGMCC 1.14993</strain>
    </source>
</reference>
<dbReference type="Gene3D" id="3.40.30.10">
    <property type="entry name" value="Glutaredoxin"/>
    <property type="match status" value="1"/>
</dbReference>
<dbReference type="SUPFAM" id="SSF52833">
    <property type="entry name" value="Thioredoxin-like"/>
    <property type="match status" value="1"/>
</dbReference>
<sequence>MNDKQYKTESIIHPKQTCTKKSIELYVFIDPLCKPCWDFSTLLKKFHLEYGQYFSSTYVPVNRYYTTKKLLEKRPSHLSFVWEKTASRSDILCDDHLWIDNKELYPYYSAIAIKAAELQGRIAGVNYLKKLQEYYFLLDYDITDKEVLIQCAREINIDINEFIEDLHSPLSIKAFQCDIKVTKEMNITEIPSVVFFNENIEEEGLKINGFESYQTYVKILELMHREKLIKRDLPDLLEFIKFQPFVTINELSTIYEKTNQQIELELKKLILLRKVKKIVQEENIYYQYFDSQSIV</sequence>
<evidence type="ECO:0000313" key="2">
    <source>
        <dbReference type="Proteomes" id="UP000626244"/>
    </source>
</evidence>
<comment type="caution">
    <text evidence="1">The sequence shown here is derived from an EMBL/GenBank/DDBJ whole genome shotgun (WGS) entry which is preliminary data.</text>
</comment>
<evidence type="ECO:0000313" key="1">
    <source>
        <dbReference type="EMBL" id="GGI14953.1"/>
    </source>
</evidence>
<accession>A0A8J3AIE9</accession>
<dbReference type="Proteomes" id="UP000626244">
    <property type="component" value="Unassembled WGS sequence"/>
</dbReference>
<dbReference type="Gene3D" id="1.10.472.60">
    <property type="entry name" value="putative protein disulfide isomerase domain"/>
    <property type="match status" value="1"/>
</dbReference>
<name>A0A8J3AIE9_9BACI</name>